<dbReference type="Gene3D" id="1.20.120.1490">
    <property type="match status" value="1"/>
</dbReference>
<feature type="compositionally biased region" description="Polar residues" evidence="1">
    <location>
        <begin position="74"/>
        <end position="84"/>
    </location>
</feature>
<dbReference type="RefSeq" id="WP_204634798.1">
    <property type="nucleotide sequence ID" value="NZ_CP183983.1"/>
</dbReference>
<evidence type="ECO:0000313" key="3">
    <source>
        <dbReference type="EMBL" id="MBM7120336.1"/>
    </source>
</evidence>
<evidence type="ECO:0000313" key="4">
    <source>
        <dbReference type="Proteomes" id="UP001430065"/>
    </source>
</evidence>
<feature type="region of interest" description="Disordered" evidence="1">
    <location>
        <begin position="63"/>
        <end position="148"/>
    </location>
</feature>
<dbReference type="Proteomes" id="UP001430065">
    <property type="component" value="Unassembled WGS sequence"/>
</dbReference>
<evidence type="ECO:0000256" key="2">
    <source>
        <dbReference type="SAM" id="SignalP"/>
    </source>
</evidence>
<dbReference type="EMBL" id="JADIKC010000002">
    <property type="protein sequence ID" value="MBM7120336.1"/>
    <property type="molecule type" value="Genomic_DNA"/>
</dbReference>
<comment type="caution">
    <text evidence="3">The sequence shown here is derived from an EMBL/GenBank/DDBJ whole genome shotgun (WGS) entry which is preliminary data.</text>
</comment>
<organism evidence="3 4">
    <name type="scientific">Dyella kyungheensis</name>
    <dbReference type="NCBI Taxonomy" id="1242174"/>
    <lineage>
        <taxon>Bacteria</taxon>
        <taxon>Pseudomonadati</taxon>
        <taxon>Pseudomonadota</taxon>
        <taxon>Gammaproteobacteria</taxon>
        <taxon>Lysobacterales</taxon>
        <taxon>Rhodanobacteraceae</taxon>
        <taxon>Dyella</taxon>
    </lineage>
</organism>
<protein>
    <recommendedName>
        <fullName evidence="5">LTXXQ motif family protein</fullName>
    </recommendedName>
</protein>
<feature type="compositionally biased region" description="Polar residues" evidence="1">
    <location>
        <begin position="138"/>
        <end position="148"/>
    </location>
</feature>
<feature type="chain" id="PRO_5045560289" description="LTXXQ motif family protein" evidence="2">
    <location>
        <begin position="23"/>
        <end position="148"/>
    </location>
</feature>
<evidence type="ECO:0008006" key="5">
    <source>
        <dbReference type="Google" id="ProtNLM"/>
    </source>
</evidence>
<evidence type="ECO:0000256" key="1">
    <source>
        <dbReference type="SAM" id="MobiDB-lite"/>
    </source>
</evidence>
<name>A0ABS2JMR3_9GAMM</name>
<gene>
    <name evidence="3" type="ORF">ISP20_04105</name>
</gene>
<feature type="compositionally biased region" description="Basic and acidic residues" evidence="1">
    <location>
        <begin position="115"/>
        <end position="136"/>
    </location>
</feature>
<sequence length="148" mass="16217">MHRLPTFVAFALAATLCGHAFAQQNAPTGDSDHPPAAGSHNMHAFDAQTQLQRLSKQLQLTPDQQAKIGPMLQQREQQLQSLHGDSSLKPADRRAKAMSIMQDSESQIGGVLTQDQRDKWKAMREKAMERMQEKRGQNVPSTAGSSGG</sequence>
<reference evidence="3 4" key="1">
    <citation type="submission" date="2020-10" db="EMBL/GenBank/DDBJ databases">
        <title>Phylogeny of dyella-like bacteria.</title>
        <authorList>
            <person name="Fu J."/>
        </authorList>
    </citation>
    <scope>NUCLEOTIDE SEQUENCE [LARGE SCALE GENOMIC DNA]</scope>
    <source>
        <strain evidence="3 4">THG-B117</strain>
    </source>
</reference>
<proteinExistence type="predicted"/>
<keyword evidence="2" id="KW-0732">Signal</keyword>
<feature type="signal peptide" evidence="2">
    <location>
        <begin position="1"/>
        <end position="22"/>
    </location>
</feature>
<accession>A0ABS2JMR3</accession>
<keyword evidence="4" id="KW-1185">Reference proteome</keyword>